<sequence>MKIIQDDLTGTDVLTLLREHLEDMARHSPPESVHALNPEGLRAPGVTFYSAWDEGRLVGCGAIKQLDDGHGEVKSMRTASGHTRKGVARRVLAFLIAEARERGYRRLSLETGSMVAHEPARKLYESCGFVYCEPFSDYTEDPYSVFMTLDLEAGGK</sequence>
<evidence type="ECO:0000313" key="5">
    <source>
        <dbReference type="Proteomes" id="UP001589619"/>
    </source>
</evidence>
<dbReference type="PROSITE" id="PS51186">
    <property type="entry name" value="GNAT"/>
    <property type="match status" value="1"/>
</dbReference>
<dbReference type="CDD" id="cd04301">
    <property type="entry name" value="NAT_SF"/>
    <property type="match status" value="1"/>
</dbReference>
<name>A0ABV5W3J2_9BACL</name>
<organism evidence="4 5">
    <name type="scientific">Paenibacillus hodogayensis</name>
    <dbReference type="NCBI Taxonomy" id="279208"/>
    <lineage>
        <taxon>Bacteria</taxon>
        <taxon>Bacillati</taxon>
        <taxon>Bacillota</taxon>
        <taxon>Bacilli</taxon>
        <taxon>Bacillales</taxon>
        <taxon>Paenibacillaceae</taxon>
        <taxon>Paenibacillus</taxon>
    </lineage>
</organism>
<comment type="caution">
    <text evidence="4">The sequence shown here is derived from an EMBL/GenBank/DDBJ whole genome shotgun (WGS) entry which is preliminary data.</text>
</comment>
<protein>
    <submittedName>
        <fullName evidence="4">GNAT family N-acetyltransferase</fullName>
        <ecNumber evidence="4">2.3.-.-</ecNumber>
    </submittedName>
</protein>
<dbReference type="InterPro" id="IPR016181">
    <property type="entry name" value="Acyl_CoA_acyltransferase"/>
</dbReference>
<feature type="domain" description="N-acetyltransferase" evidence="3">
    <location>
        <begin position="3"/>
        <end position="152"/>
    </location>
</feature>
<evidence type="ECO:0000259" key="3">
    <source>
        <dbReference type="PROSITE" id="PS51186"/>
    </source>
</evidence>
<keyword evidence="1 4" id="KW-0808">Transferase</keyword>
<dbReference type="InterPro" id="IPR000182">
    <property type="entry name" value="GNAT_dom"/>
</dbReference>
<dbReference type="InterPro" id="IPR050832">
    <property type="entry name" value="Bact_Acetyltransf"/>
</dbReference>
<dbReference type="Gene3D" id="3.40.630.30">
    <property type="match status" value="1"/>
</dbReference>
<evidence type="ECO:0000256" key="2">
    <source>
        <dbReference type="ARBA" id="ARBA00023315"/>
    </source>
</evidence>
<evidence type="ECO:0000256" key="1">
    <source>
        <dbReference type="ARBA" id="ARBA00022679"/>
    </source>
</evidence>
<dbReference type="Pfam" id="PF00583">
    <property type="entry name" value="Acetyltransf_1"/>
    <property type="match status" value="1"/>
</dbReference>
<gene>
    <name evidence="4" type="ORF">ACFFNY_25485</name>
</gene>
<dbReference type="GO" id="GO:0016746">
    <property type="term" value="F:acyltransferase activity"/>
    <property type="evidence" value="ECO:0007669"/>
    <property type="project" value="UniProtKB-KW"/>
</dbReference>
<keyword evidence="5" id="KW-1185">Reference proteome</keyword>
<reference evidence="4 5" key="1">
    <citation type="submission" date="2024-09" db="EMBL/GenBank/DDBJ databases">
        <authorList>
            <person name="Sun Q."/>
            <person name="Mori K."/>
        </authorList>
    </citation>
    <scope>NUCLEOTIDE SEQUENCE [LARGE SCALE GENOMIC DNA]</scope>
    <source>
        <strain evidence="4 5">JCM 12520</strain>
    </source>
</reference>
<dbReference type="EMBL" id="JBHMAG010000017">
    <property type="protein sequence ID" value="MFB9754940.1"/>
    <property type="molecule type" value="Genomic_DNA"/>
</dbReference>
<dbReference type="PANTHER" id="PTHR43877">
    <property type="entry name" value="AMINOALKYLPHOSPHONATE N-ACETYLTRANSFERASE-RELATED-RELATED"/>
    <property type="match status" value="1"/>
</dbReference>
<evidence type="ECO:0000313" key="4">
    <source>
        <dbReference type="EMBL" id="MFB9754940.1"/>
    </source>
</evidence>
<keyword evidence="2 4" id="KW-0012">Acyltransferase</keyword>
<dbReference type="SUPFAM" id="SSF55729">
    <property type="entry name" value="Acyl-CoA N-acyltransferases (Nat)"/>
    <property type="match status" value="1"/>
</dbReference>
<dbReference type="Proteomes" id="UP001589619">
    <property type="component" value="Unassembled WGS sequence"/>
</dbReference>
<dbReference type="EC" id="2.3.-.-" evidence="4"/>
<dbReference type="PANTHER" id="PTHR43877:SF5">
    <property type="entry name" value="BLL8307 PROTEIN"/>
    <property type="match status" value="1"/>
</dbReference>
<proteinExistence type="predicted"/>
<dbReference type="RefSeq" id="WP_344909117.1">
    <property type="nucleotide sequence ID" value="NZ_BAAAYO010000007.1"/>
</dbReference>
<accession>A0ABV5W3J2</accession>